<dbReference type="EMBL" id="FOWW01000001">
    <property type="protein sequence ID" value="SFO81946.1"/>
    <property type="molecule type" value="Genomic_DNA"/>
</dbReference>
<dbReference type="GO" id="GO:0003677">
    <property type="term" value="F:DNA binding"/>
    <property type="evidence" value="ECO:0007669"/>
    <property type="project" value="InterPro"/>
</dbReference>
<dbReference type="Proteomes" id="UP000198727">
    <property type="component" value="Unassembled WGS sequence"/>
</dbReference>
<dbReference type="SUPFAM" id="SSF53041">
    <property type="entry name" value="Resolvase-like"/>
    <property type="match status" value="1"/>
</dbReference>
<dbReference type="AlphaFoldDB" id="A0A1I5KBH7"/>
<dbReference type="OrthoDB" id="3621759at2"/>
<proteinExistence type="predicted"/>
<accession>A0A1I5KBH7</accession>
<evidence type="ECO:0008006" key="3">
    <source>
        <dbReference type="Google" id="ProtNLM"/>
    </source>
</evidence>
<dbReference type="STRING" id="587909.SAMN05421810_10162"/>
<dbReference type="InterPro" id="IPR036162">
    <property type="entry name" value="Resolvase-like_N_sf"/>
</dbReference>
<evidence type="ECO:0000313" key="1">
    <source>
        <dbReference type="EMBL" id="SFO81946.1"/>
    </source>
</evidence>
<organism evidence="1 2">
    <name type="scientific">Amycolatopsis arida</name>
    <dbReference type="NCBI Taxonomy" id="587909"/>
    <lineage>
        <taxon>Bacteria</taxon>
        <taxon>Bacillati</taxon>
        <taxon>Actinomycetota</taxon>
        <taxon>Actinomycetes</taxon>
        <taxon>Pseudonocardiales</taxon>
        <taxon>Pseudonocardiaceae</taxon>
        <taxon>Amycolatopsis</taxon>
    </lineage>
</organism>
<keyword evidence="2" id="KW-1185">Reference proteome</keyword>
<dbReference type="RefSeq" id="WP_092526121.1">
    <property type="nucleotide sequence ID" value="NZ_SOEP01000002.1"/>
</dbReference>
<dbReference type="GO" id="GO:0000150">
    <property type="term" value="F:DNA strand exchange activity"/>
    <property type="evidence" value="ECO:0007669"/>
    <property type="project" value="InterPro"/>
</dbReference>
<protein>
    <recommendedName>
        <fullName evidence="3">Resolvase, N terminal domain</fullName>
    </recommendedName>
</protein>
<reference evidence="2" key="1">
    <citation type="submission" date="2016-10" db="EMBL/GenBank/DDBJ databases">
        <authorList>
            <person name="Varghese N."/>
            <person name="Submissions S."/>
        </authorList>
    </citation>
    <scope>NUCLEOTIDE SEQUENCE [LARGE SCALE GENOMIC DNA]</scope>
    <source>
        <strain evidence="2">CGMCC 4.5579</strain>
    </source>
</reference>
<gene>
    <name evidence="1" type="ORF">SAMN05421810_10162</name>
</gene>
<name>A0A1I5KBH7_9PSEU</name>
<evidence type="ECO:0000313" key="2">
    <source>
        <dbReference type="Proteomes" id="UP000198727"/>
    </source>
</evidence>
<sequence length="114" mass="13091">MTVFGYVRVRPQAVAGTTRMLTWWMRFLGCSEVIADVWQGPDRPPGFDQLLALVRPGDEVRVPAIEMFGPTRSHARHSTQLLQRRGVLVVVMREEVPYYPTYADDEDWPVRDAC</sequence>